<dbReference type="InterPro" id="IPR046336">
    <property type="entry name" value="Lon_prtase_N_sf"/>
</dbReference>
<comment type="pathway">
    <text evidence="3">Protein modification; protein ubiquitination.</text>
</comment>
<keyword evidence="9" id="KW-0833">Ubl conjugation pathway</keyword>
<dbReference type="Gene3D" id="1.20.58.1480">
    <property type="match status" value="1"/>
</dbReference>
<dbReference type="EMBL" id="JBBWWR010000012">
    <property type="protein sequence ID" value="KAK8959298.1"/>
    <property type="molecule type" value="Genomic_DNA"/>
</dbReference>
<keyword evidence="10" id="KW-0862">Zinc</keyword>
<evidence type="ECO:0000256" key="3">
    <source>
        <dbReference type="ARBA" id="ARBA00004906"/>
    </source>
</evidence>
<proteinExistence type="inferred from homology"/>
<evidence type="ECO:0000313" key="14">
    <source>
        <dbReference type="EMBL" id="KAK8959298.1"/>
    </source>
</evidence>
<protein>
    <recommendedName>
        <fullName evidence="6">Protein cereblon</fullName>
    </recommendedName>
</protein>
<evidence type="ECO:0000256" key="7">
    <source>
        <dbReference type="ARBA" id="ARBA00022490"/>
    </source>
</evidence>
<dbReference type="Pfam" id="PF03226">
    <property type="entry name" value="Yippee-Mis18"/>
    <property type="match status" value="1"/>
</dbReference>
<evidence type="ECO:0000259" key="12">
    <source>
        <dbReference type="PROSITE" id="PS51787"/>
    </source>
</evidence>
<gene>
    <name evidence="14" type="ORF">KSP40_PGU010105</name>
</gene>
<dbReference type="PANTHER" id="PTHR14255:SF4">
    <property type="entry name" value="PROTEIN CEREBLON"/>
    <property type="match status" value="1"/>
</dbReference>
<evidence type="ECO:0000256" key="9">
    <source>
        <dbReference type="ARBA" id="ARBA00022786"/>
    </source>
</evidence>
<evidence type="ECO:0000313" key="15">
    <source>
        <dbReference type="Proteomes" id="UP001412067"/>
    </source>
</evidence>
<evidence type="ECO:0000256" key="1">
    <source>
        <dbReference type="ARBA" id="ARBA00004123"/>
    </source>
</evidence>
<keyword evidence="15" id="KW-1185">Reference proteome</keyword>
<evidence type="ECO:0000256" key="2">
    <source>
        <dbReference type="ARBA" id="ARBA00004496"/>
    </source>
</evidence>
<dbReference type="InterPro" id="IPR015947">
    <property type="entry name" value="PUA-like_sf"/>
</dbReference>
<evidence type="ECO:0000256" key="8">
    <source>
        <dbReference type="ARBA" id="ARBA00022723"/>
    </source>
</evidence>
<dbReference type="Gene3D" id="2.30.130.40">
    <property type="entry name" value="LON domain-like"/>
    <property type="match status" value="1"/>
</dbReference>
<feature type="domain" description="CULT" evidence="13">
    <location>
        <begin position="443"/>
        <end position="550"/>
    </location>
</feature>
<dbReference type="PANTHER" id="PTHR14255">
    <property type="entry name" value="CEREBLON"/>
    <property type="match status" value="1"/>
</dbReference>
<reference evidence="14 15" key="1">
    <citation type="journal article" date="2022" name="Nat. Plants">
        <title>Genomes of leafy and leafless Platanthera orchids illuminate the evolution of mycoheterotrophy.</title>
        <authorList>
            <person name="Li M.H."/>
            <person name="Liu K.W."/>
            <person name="Li Z."/>
            <person name="Lu H.C."/>
            <person name="Ye Q.L."/>
            <person name="Zhang D."/>
            <person name="Wang J.Y."/>
            <person name="Li Y.F."/>
            <person name="Zhong Z.M."/>
            <person name="Liu X."/>
            <person name="Yu X."/>
            <person name="Liu D.K."/>
            <person name="Tu X.D."/>
            <person name="Liu B."/>
            <person name="Hao Y."/>
            <person name="Liao X.Y."/>
            <person name="Jiang Y.T."/>
            <person name="Sun W.H."/>
            <person name="Chen J."/>
            <person name="Chen Y.Q."/>
            <person name="Ai Y."/>
            <person name="Zhai J.W."/>
            <person name="Wu S.S."/>
            <person name="Zhou Z."/>
            <person name="Hsiao Y.Y."/>
            <person name="Wu W.L."/>
            <person name="Chen Y.Y."/>
            <person name="Lin Y.F."/>
            <person name="Hsu J.L."/>
            <person name="Li C.Y."/>
            <person name="Wang Z.W."/>
            <person name="Zhao X."/>
            <person name="Zhong W.Y."/>
            <person name="Ma X.K."/>
            <person name="Ma L."/>
            <person name="Huang J."/>
            <person name="Chen G.Z."/>
            <person name="Huang M.Z."/>
            <person name="Huang L."/>
            <person name="Peng D.H."/>
            <person name="Luo Y.B."/>
            <person name="Zou S.Q."/>
            <person name="Chen S.P."/>
            <person name="Lan S."/>
            <person name="Tsai W.C."/>
            <person name="Van de Peer Y."/>
            <person name="Liu Z.J."/>
        </authorList>
    </citation>
    <scope>NUCLEOTIDE SEQUENCE [LARGE SCALE GENOMIC DNA]</scope>
    <source>
        <strain evidence="14">Lor288</strain>
    </source>
</reference>
<comment type="caution">
    <text evidence="14">The sequence shown here is derived from an EMBL/GenBank/DDBJ whole genome shotgun (WGS) entry which is preliminary data.</text>
</comment>
<comment type="subcellular location">
    <subcellularLocation>
        <location evidence="2">Cytoplasm</location>
    </subcellularLocation>
    <subcellularLocation>
        <location evidence="1">Nucleus</location>
    </subcellularLocation>
</comment>
<comment type="similarity">
    <text evidence="5">Belongs to the 4-toluene sulfonate uptake permease (TSUP) (TC 2.A.102) family.</text>
</comment>
<name>A0ABR2M5H2_9ASPA</name>
<evidence type="ECO:0000256" key="6">
    <source>
        <dbReference type="ARBA" id="ARBA00014394"/>
    </source>
</evidence>
<dbReference type="InterPro" id="IPR003111">
    <property type="entry name" value="Lon_prtase_N"/>
</dbReference>
<dbReference type="PROSITE" id="PS51788">
    <property type="entry name" value="CULT"/>
    <property type="match status" value="1"/>
</dbReference>
<evidence type="ECO:0000256" key="11">
    <source>
        <dbReference type="ARBA" id="ARBA00023242"/>
    </source>
</evidence>
<evidence type="ECO:0000259" key="13">
    <source>
        <dbReference type="PROSITE" id="PS51788"/>
    </source>
</evidence>
<evidence type="ECO:0000256" key="5">
    <source>
        <dbReference type="ARBA" id="ARBA00009142"/>
    </source>
</evidence>
<dbReference type="SUPFAM" id="SSF88697">
    <property type="entry name" value="PUA domain-like"/>
    <property type="match status" value="2"/>
</dbReference>
<dbReference type="Pfam" id="PF02190">
    <property type="entry name" value="LON_substr_bdg"/>
    <property type="match status" value="1"/>
</dbReference>
<dbReference type="InterPro" id="IPR004910">
    <property type="entry name" value="Yippee/Mis18/Cereblon"/>
</dbReference>
<dbReference type="SMART" id="SM00464">
    <property type="entry name" value="LON"/>
    <property type="match status" value="1"/>
</dbReference>
<accession>A0ABR2M5H2</accession>
<dbReference type="Proteomes" id="UP001412067">
    <property type="component" value="Unassembled WGS sequence"/>
</dbReference>
<evidence type="ECO:0000256" key="4">
    <source>
        <dbReference type="ARBA" id="ARBA00005293"/>
    </source>
</evidence>
<sequence>MDSDRLLENERLHMQQIRELDLEELQVEEVDEVSDVGDDDDDDDDFLVRHTDGQAGEHNFTFNTCLASLHTYLGEVDDTHGRLAFLDGGAILNLPMFYLKGVVLFPEATLPLRVILPTFKIVVERALRQVDAPYIIGVMRVHWYSDDGRVHFSTIGTTAEIRQFRRLDDGSFNVIARGQQRFRMRRYWTDVEGVPCAEVQIINEDTPLRTPMDAVARLASVTNFRKCHFPSAKLSSFTPARLHHKVQTENDWECLSGTSIGSDNSEMDFKFCLSGTDSSCGYERIRECTSSDEEFAHRPGQLRGNSRGSKSHGSGQIYKFGNLGESHRHGLDAAIESSPDKRSSGVKYGVIDGFRRIPRASVSFWPEWVYQMYDSYALAQRAADLWKKIVGAPNLDDYIRKPGTLSFHIGSKIPVSESTRQELLEIDGISYRLRREIQLLECFNHIRCKSCMTLIANRSEMVVMSSDGPLNAYVNPHGYVHEIITVYNTTGLALIGSPAKEHSWFPGYAWTITNCAHCENNMGWLFTATRKNLFPKSFWGIRSSQVVDDTMLEQRER</sequence>
<keyword evidence="8" id="KW-0479">Metal-binding</keyword>
<comment type="similarity">
    <text evidence="4">Belongs to the CRBN family.</text>
</comment>
<dbReference type="InterPro" id="IPR034750">
    <property type="entry name" value="CULT"/>
</dbReference>
<dbReference type="Gene3D" id="2.170.150.20">
    <property type="entry name" value="Peptide methionine sulfoxide reductase"/>
    <property type="match status" value="1"/>
</dbReference>
<keyword evidence="7" id="KW-0963">Cytoplasm</keyword>
<feature type="domain" description="Lon N-terminal" evidence="12">
    <location>
        <begin position="94"/>
        <end position="444"/>
    </location>
</feature>
<evidence type="ECO:0000256" key="10">
    <source>
        <dbReference type="ARBA" id="ARBA00022833"/>
    </source>
</evidence>
<organism evidence="14 15">
    <name type="scientific">Platanthera guangdongensis</name>
    <dbReference type="NCBI Taxonomy" id="2320717"/>
    <lineage>
        <taxon>Eukaryota</taxon>
        <taxon>Viridiplantae</taxon>
        <taxon>Streptophyta</taxon>
        <taxon>Embryophyta</taxon>
        <taxon>Tracheophyta</taxon>
        <taxon>Spermatophyta</taxon>
        <taxon>Magnoliopsida</taxon>
        <taxon>Liliopsida</taxon>
        <taxon>Asparagales</taxon>
        <taxon>Orchidaceae</taxon>
        <taxon>Orchidoideae</taxon>
        <taxon>Orchideae</taxon>
        <taxon>Orchidinae</taxon>
        <taxon>Platanthera</taxon>
    </lineage>
</organism>
<dbReference type="CDD" id="cd15777">
    <property type="entry name" value="CRBN_C_like"/>
    <property type="match status" value="1"/>
</dbReference>
<dbReference type="PROSITE" id="PS51787">
    <property type="entry name" value="LON_N"/>
    <property type="match status" value="1"/>
</dbReference>
<keyword evidence="11" id="KW-0539">Nucleus</keyword>